<sequence length="69" mass="6987">MAGDLPYTAGDFPTPPAADAATTPAPRAPDVHIGQITVVSAAPSAPASPDPLASLADRRQGRSRHGVSW</sequence>
<feature type="region of interest" description="Disordered" evidence="1">
    <location>
        <begin position="1"/>
        <end position="28"/>
    </location>
</feature>
<organism evidence="2 3">
    <name type="scientific">Streptomyces longisporoflavus</name>
    <dbReference type="NCBI Taxonomy" id="28044"/>
    <lineage>
        <taxon>Bacteria</taxon>
        <taxon>Bacillati</taxon>
        <taxon>Actinomycetota</taxon>
        <taxon>Actinomycetes</taxon>
        <taxon>Kitasatosporales</taxon>
        <taxon>Streptomycetaceae</taxon>
        <taxon>Streptomyces</taxon>
    </lineage>
</organism>
<accession>A0ABW7QHF4</accession>
<dbReference type="RefSeq" id="WP_397707086.1">
    <property type="nucleotide sequence ID" value="NZ_JBIRGN010000001.1"/>
</dbReference>
<name>A0ABW7QHF4_9ACTN</name>
<feature type="compositionally biased region" description="Low complexity" evidence="1">
    <location>
        <begin position="42"/>
        <end position="55"/>
    </location>
</feature>
<dbReference type="Proteomes" id="UP001610818">
    <property type="component" value="Unassembled WGS sequence"/>
</dbReference>
<protein>
    <submittedName>
        <fullName evidence="2">Uncharacterized protein</fullName>
    </submittedName>
</protein>
<evidence type="ECO:0000313" key="3">
    <source>
        <dbReference type="Proteomes" id="UP001610818"/>
    </source>
</evidence>
<proteinExistence type="predicted"/>
<gene>
    <name evidence="2" type="ORF">ACH4F9_02465</name>
</gene>
<dbReference type="EMBL" id="JBIRGQ010000001">
    <property type="protein sequence ID" value="MFH8543860.1"/>
    <property type="molecule type" value="Genomic_DNA"/>
</dbReference>
<feature type="region of interest" description="Disordered" evidence="1">
    <location>
        <begin position="42"/>
        <end position="69"/>
    </location>
</feature>
<evidence type="ECO:0000256" key="1">
    <source>
        <dbReference type="SAM" id="MobiDB-lite"/>
    </source>
</evidence>
<keyword evidence="3" id="KW-1185">Reference proteome</keyword>
<evidence type="ECO:0000313" key="2">
    <source>
        <dbReference type="EMBL" id="MFH8543860.1"/>
    </source>
</evidence>
<comment type="caution">
    <text evidence="2">The sequence shown here is derived from an EMBL/GenBank/DDBJ whole genome shotgun (WGS) entry which is preliminary data.</text>
</comment>
<reference evidence="2 3" key="1">
    <citation type="submission" date="2024-10" db="EMBL/GenBank/DDBJ databases">
        <title>The Natural Products Discovery Center: Release of the First 8490 Sequenced Strains for Exploring Actinobacteria Biosynthetic Diversity.</title>
        <authorList>
            <person name="Kalkreuter E."/>
            <person name="Kautsar S.A."/>
            <person name="Yang D."/>
            <person name="Bader C.D."/>
            <person name="Teijaro C.N."/>
            <person name="Fluegel L."/>
            <person name="Davis C.M."/>
            <person name="Simpson J.R."/>
            <person name="Lauterbach L."/>
            <person name="Steele A.D."/>
            <person name="Gui C."/>
            <person name="Meng S."/>
            <person name="Li G."/>
            <person name="Viehrig K."/>
            <person name="Ye F."/>
            <person name="Su P."/>
            <person name="Kiefer A.F."/>
            <person name="Nichols A."/>
            <person name="Cepeda A.J."/>
            <person name="Yan W."/>
            <person name="Fan B."/>
            <person name="Jiang Y."/>
            <person name="Adhikari A."/>
            <person name="Zheng C.-J."/>
            <person name="Schuster L."/>
            <person name="Cowan T.M."/>
            <person name="Smanski M.J."/>
            <person name="Chevrette M.G."/>
            <person name="De Carvalho L.P.S."/>
            <person name="Shen B."/>
        </authorList>
    </citation>
    <scope>NUCLEOTIDE SEQUENCE [LARGE SCALE GENOMIC DNA]</scope>
    <source>
        <strain evidence="2 3">NPDC017990</strain>
    </source>
</reference>